<proteinExistence type="predicted"/>
<dbReference type="EMBL" id="AOGK01000017">
    <property type="protein sequence ID" value="MDG5977182.1"/>
    <property type="molecule type" value="Genomic_DNA"/>
</dbReference>
<evidence type="ECO:0000313" key="2">
    <source>
        <dbReference type="Proteomes" id="UP001152876"/>
    </source>
</evidence>
<dbReference type="InterPro" id="IPR029063">
    <property type="entry name" value="SAM-dependent_MTases_sf"/>
</dbReference>
<dbReference type="CDD" id="cd02440">
    <property type="entry name" value="AdoMet_MTases"/>
    <property type="match status" value="1"/>
</dbReference>
<protein>
    <submittedName>
        <fullName evidence="1">Type 11 methyltransferase</fullName>
    </submittedName>
</protein>
<dbReference type="AlphaFoldDB" id="A0A9X4NTM2"/>
<gene>
    <name evidence="1" type="ORF">H010_18113</name>
</gene>
<dbReference type="Pfam" id="PF13489">
    <property type="entry name" value="Methyltransf_23"/>
    <property type="match status" value="1"/>
</dbReference>
<reference evidence="1" key="1">
    <citation type="submission" date="2013-01" db="EMBL/GenBank/DDBJ databases">
        <title>Genome draft of Hydrogenophaga taeniospiralis 2K1.</title>
        <authorList>
            <person name="Gomila M."/>
            <person name="Lalucat J."/>
        </authorList>
    </citation>
    <scope>NUCLEOTIDE SEQUENCE</scope>
    <source>
        <strain evidence="1">CCUG 15921</strain>
    </source>
</reference>
<evidence type="ECO:0000313" key="1">
    <source>
        <dbReference type="EMBL" id="MDG5977182.1"/>
    </source>
</evidence>
<dbReference type="GO" id="GO:0032259">
    <property type="term" value="P:methylation"/>
    <property type="evidence" value="ECO:0007669"/>
    <property type="project" value="UniProtKB-KW"/>
</dbReference>
<dbReference type="Gene3D" id="3.40.50.150">
    <property type="entry name" value="Vaccinia Virus protein VP39"/>
    <property type="match status" value="1"/>
</dbReference>
<dbReference type="Proteomes" id="UP001152876">
    <property type="component" value="Unassembled WGS sequence"/>
</dbReference>
<keyword evidence="1" id="KW-0489">Methyltransferase</keyword>
<dbReference type="PANTHER" id="PTHR43861">
    <property type="entry name" value="TRANS-ACONITATE 2-METHYLTRANSFERASE-RELATED"/>
    <property type="match status" value="1"/>
</dbReference>
<accession>A0A9X4NTM2</accession>
<organism evidence="1 2">
    <name type="scientific">Hydrogenophaga taeniospiralis CCUG 15921</name>
    <dbReference type="NCBI Taxonomy" id="1281780"/>
    <lineage>
        <taxon>Bacteria</taxon>
        <taxon>Pseudomonadati</taxon>
        <taxon>Pseudomonadota</taxon>
        <taxon>Betaproteobacteria</taxon>
        <taxon>Burkholderiales</taxon>
        <taxon>Comamonadaceae</taxon>
        <taxon>Hydrogenophaga</taxon>
    </lineage>
</organism>
<keyword evidence="1" id="KW-0808">Transferase</keyword>
<dbReference type="SUPFAM" id="SSF53335">
    <property type="entry name" value="S-adenosyl-L-methionine-dependent methyltransferases"/>
    <property type="match status" value="1"/>
</dbReference>
<keyword evidence="2" id="KW-1185">Reference proteome</keyword>
<dbReference type="GO" id="GO:0008168">
    <property type="term" value="F:methyltransferase activity"/>
    <property type="evidence" value="ECO:0007669"/>
    <property type="project" value="UniProtKB-KW"/>
</dbReference>
<sequence>MQENGIVVGNVFDKYESRNPLVREIMRGFNSGLAALVAQAAPANVHELGCGEGHWVLEWARQGISARGSDFSEKIIAMARDNAVSAQLDPGMFSVRSIYDIAPDTDSADLIVCSEVLEHLTDPLAGLAAIQRVASRHVILTVPREPLWCAMNMARGAYVRHWGNTPGHLQHWSTRQFIALVERYFEVVAVKTPLPWTMLLCRVKD</sequence>
<comment type="caution">
    <text evidence="1">The sequence shown here is derived from an EMBL/GenBank/DDBJ whole genome shotgun (WGS) entry which is preliminary data.</text>
</comment>
<name>A0A9X4NTM2_9BURK</name>